<evidence type="ECO:0000256" key="5">
    <source>
        <dbReference type="ARBA" id="ARBA00022989"/>
    </source>
</evidence>
<keyword evidence="6 7" id="KW-0472">Membrane</keyword>
<evidence type="ECO:0000256" key="3">
    <source>
        <dbReference type="ARBA" id="ARBA00022448"/>
    </source>
</evidence>
<evidence type="ECO:0000259" key="8">
    <source>
        <dbReference type="Pfam" id="PF00999"/>
    </source>
</evidence>
<protein>
    <submittedName>
        <fullName evidence="9">Cation:proton antiporter</fullName>
    </submittedName>
</protein>
<evidence type="ECO:0000256" key="2">
    <source>
        <dbReference type="ARBA" id="ARBA00005551"/>
    </source>
</evidence>
<feature type="transmembrane region" description="Helical" evidence="7">
    <location>
        <begin position="328"/>
        <end position="359"/>
    </location>
</feature>
<dbReference type="Gene3D" id="1.20.1530.20">
    <property type="match status" value="1"/>
</dbReference>
<dbReference type="EMBL" id="QOUX01000047">
    <property type="protein sequence ID" value="RXI96765.1"/>
    <property type="molecule type" value="Genomic_DNA"/>
</dbReference>
<comment type="similarity">
    <text evidence="2">Belongs to the monovalent cation:proton antiporter 2 (CPA2) transporter (TC 2.A.37) family.</text>
</comment>
<dbReference type="PANTHER" id="PTHR42751:SF3">
    <property type="entry name" value="SODIUM_GLUTAMATE SYMPORTER"/>
    <property type="match status" value="1"/>
</dbReference>
<evidence type="ECO:0000256" key="6">
    <source>
        <dbReference type="ARBA" id="ARBA00023136"/>
    </source>
</evidence>
<dbReference type="GO" id="GO:0016020">
    <property type="term" value="C:membrane"/>
    <property type="evidence" value="ECO:0007669"/>
    <property type="project" value="UniProtKB-SubCell"/>
</dbReference>
<organism evidence="9 10">
    <name type="scientific">Anaerobacillus alkaliphilus</name>
    <dbReference type="NCBI Taxonomy" id="1548597"/>
    <lineage>
        <taxon>Bacteria</taxon>
        <taxon>Bacillati</taxon>
        <taxon>Bacillota</taxon>
        <taxon>Bacilli</taxon>
        <taxon>Bacillales</taxon>
        <taxon>Bacillaceae</taxon>
        <taxon>Anaerobacillus</taxon>
    </lineage>
</organism>
<evidence type="ECO:0000313" key="9">
    <source>
        <dbReference type="EMBL" id="RXI96765.1"/>
    </source>
</evidence>
<dbReference type="InterPro" id="IPR038770">
    <property type="entry name" value="Na+/solute_symporter_sf"/>
</dbReference>
<evidence type="ECO:0000256" key="1">
    <source>
        <dbReference type="ARBA" id="ARBA00004141"/>
    </source>
</evidence>
<reference evidence="9 10" key="1">
    <citation type="journal article" date="2019" name="Int. J. Syst. Evol. Microbiol.">
        <title>Anaerobacillus alkaliphilus sp. nov., a novel alkaliphilic and moderately halophilic bacterium.</title>
        <authorList>
            <person name="Borsodi A.K."/>
            <person name="Aszalos J.M."/>
            <person name="Bihari P."/>
            <person name="Nagy I."/>
            <person name="Schumann P."/>
            <person name="Sproer C."/>
            <person name="Kovacs A.L."/>
            <person name="Boka K."/>
            <person name="Dobosy P."/>
            <person name="Ovari M."/>
            <person name="Szili-Kovacs T."/>
            <person name="Toth E."/>
        </authorList>
    </citation>
    <scope>NUCLEOTIDE SEQUENCE [LARGE SCALE GENOMIC DNA]</scope>
    <source>
        <strain evidence="9 10">B16-10</strain>
    </source>
</reference>
<feature type="transmembrane region" description="Helical" evidence="7">
    <location>
        <begin position="7"/>
        <end position="40"/>
    </location>
</feature>
<evidence type="ECO:0000256" key="7">
    <source>
        <dbReference type="SAM" id="Phobius"/>
    </source>
</evidence>
<evidence type="ECO:0000256" key="4">
    <source>
        <dbReference type="ARBA" id="ARBA00022692"/>
    </source>
</evidence>
<sequence>MILNSGLLFLLLFVAGFIGVKVKVPNVIIYILLGIVVGGLFTDLKLLHVMGEIGIILLFFLLGLEFPIKRLVGIAKKVAPAGVLDVLLCLGLPMALCMVFGLDLLTSFIIGGITYATSSSITAKLLESNKRMANTESEFMLGLLIFEDLVAPIVVAILVALTAGIGLTAFDFSMIFVKIIGMTILAILLGVFVFSKLATFFDTYMNSDVMILLIVGLALAFGGWALQLGLSEVLGAFLIGITLAEVKRPEPMEHLLLPMKDLLLPLFFLYFGTTIEFGAIPMLSLLIILIVYTIVAKVIVGIVGGKWYGLNKRTALKAGLSLTARGEFSVIIASLAVGEYALFGGLYILITASIGIVLFQLAPKIANKVYGNEKVKKKIAIPS</sequence>
<feature type="transmembrane region" description="Helical" evidence="7">
    <location>
        <begin position="78"/>
        <end position="102"/>
    </location>
</feature>
<dbReference type="Pfam" id="PF00999">
    <property type="entry name" value="Na_H_Exchanger"/>
    <property type="match status" value="1"/>
</dbReference>
<gene>
    <name evidence="9" type="ORF">DS745_23665</name>
</gene>
<feature type="transmembrane region" description="Helical" evidence="7">
    <location>
        <begin position="209"/>
        <end position="242"/>
    </location>
</feature>
<dbReference type="Proteomes" id="UP000290649">
    <property type="component" value="Unassembled WGS sequence"/>
</dbReference>
<dbReference type="OrthoDB" id="9781411at2"/>
<feature type="transmembrane region" description="Helical" evidence="7">
    <location>
        <begin position="286"/>
        <end position="308"/>
    </location>
</feature>
<feature type="domain" description="Cation/H+ exchanger transmembrane" evidence="8">
    <location>
        <begin position="10"/>
        <end position="359"/>
    </location>
</feature>
<keyword evidence="3" id="KW-0813">Transport</keyword>
<comment type="subcellular location">
    <subcellularLocation>
        <location evidence="1">Membrane</location>
        <topology evidence="1">Multi-pass membrane protein</topology>
    </subcellularLocation>
</comment>
<feature type="transmembrane region" description="Helical" evidence="7">
    <location>
        <begin position="46"/>
        <end position="66"/>
    </location>
</feature>
<feature type="transmembrane region" description="Helical" evidence="7">
    <location>
        <begin position="175"/>
        <end position="197"/>
    </location>
</feature>
<evidence type="ECO:0000313" key="10">
    <source>
        <dbReference type="Proteomes" id="UP000290649"/>
    </source>
</evidence>
<keyword evidence="4 7" id="KW-0812">Transmembrane</keyword>
<dbReference type="GO" id="GO:0015297">
    <property type="term" value="F:antiporter activity"/>
    <property type="evidence" value="ECO:0007669"/>
    <property type="project" value="InterPro"/>
</dbReference>
<feature type="transmembrane region" description="Helical" evidence="7">
    <location>
        <begin position="262"/>
        <end position="279"/>
    </location>
</feature>
<keyword evidence="5 7" id="KW-1133">Transmembrane helix</keyword>
<accession>A0A4Q0VQV2</accession>
<dbReference type="GO" id="GO:1902600">
    <property type="term" value="P:proton transmembrane transport"/>
    <property type="evidence" value="ECO:0007669"/>
    <property type="project" value="InterPro"/>
</dbReference>
<name>A0A4Q0VQV2_9BACI</name>
<dbReference type="InterPro" id="IPR006153">
    <property type="entry name" value="Cation/H_exchanger_TM"/>
</dbReference>
<feature type="transmembrane region" description="Helical" evidence="7">
    <location>
        <begin position="139"/>
        <end position="163"/>
    </location>
</feature>
<proteinExistence type="inferred from homology"/>
<keyword evidence="10" id="KW-1185">Reference proteome</keyword>
<dbReference type="AlphaFoldDB" id="A0A4Q0VQV2"/>
<dbReference type="PANTHER" id="PTHR42751">
    <property type="entry name" value="SODIUM/HYDROGEN EXCHANGER FAMILY/TRKA DOMAIN PROTEIN"/>
    <property type="match status" value="1"/>
</dbReference>
<comment type="caution">
    <text evidence="9">The sequence shown here is derived from an EMBL/GenBank/DDBJ whole genome shotgun (WGS) entry which is preliminary data.</text>
</comment>